<comment type="cofactor">
    <cofactor evidence="1">
        <name>FAD</name>
        <dbReference type="ChEBI" id="CHEBI:57692"/>
    </cofactor>
</comment>
<dbReference type="OrthoDB" id="437369at2759"/>
<keyword evidence="4" id="KW-0732">Signal</keyword>
<dbReference type="Gene3D" id="3.30.70.1990">
    <property type="match status" value="1"/>
</dbReference>
<keyword evidence="10" id="KW-1185">Reference proteome</keyword>
<comment type="similarity">
    <text evidence="2">Belongs to the prenylcysteine oxidase family.</text>
</comment>
<dbReference type="Pfam" id="PF07156">
    <property type="entry name" value="Prenylcys_lyase"/>
    <property type="match status" value="2"/>
</dbReference>
<dbReference type="Proteomes" id="UP000193648">
    <property type="component" value="Unassembled WGS sequence"/>
</dbReference>
<dbReference type="PANTHER" id="PTHR15944">
    <property type="entry name" value="FARNESYLCYSTEINE LYASE"/>
    <property type="match status" value="1"/>
</dbReference>
<proteinExistence type="inferred from homology"/>
<dbReference type="InterPro" id="IPR010795">
    <property type="entry name" value="Prenylcys_lyase"/>
</dbReference>
<evidence type="ECO:0000259" key="8">
    <source>
        <dbReference type="Pfam" id="PF07156"/>
    </source>
</evidence>
<dbReference type="SUPFAM" id="SSF51905">
    <property type="entry name" value="FAD/NAD(P)-binding domain"/>
    <property type="match status" value="1"/>
</dbReference>
<dbReference type="Pfam" id="PF13450">
    <property type="entry name" value="NAD_binding_8"/>
    <property type="match status" value="1"/>
</dbReference>
<accession>A0A1Y2GUF1</accession>
<evidence type="ECO:0000256" key="3">
    <source>
        <dbReference type="ARBA" id="ARBA00022630"/>
    </source>
</evidence>
<dbReference type="GO" id="GO:0001735">
    <property type="term" value="F:prenylcysteine oxidase activity"/>
    <property type="evidence" value="ECO:0007669"/>
    <property type="project" value="InterPro"/>
</dbReference>
<dbReference type="EMBL" id="MCFF01000011">
    <property type="protein sequence ID" value="ORZ21969.1"/>
    <property type="molecule type" value="Genomic_DNA"/>
</dbReference>
<dbReference type="Gene3D" id="3.50.50.60">
    <property type="entry name" value="FAD/NAD(P)-binding domain"/>
    <property type="match status" value="1"/>
</dbReference>
<dbReference type="GO" id="GO:0030328">
    <property type="term" value="P:prenylcysteine catabolic process"/>
    <property type="evidence" value="ECO:0007669"/>
    <property type="project" value="InterPro"/>
</dbReference>
<evidence type="ECO:0000256" key="4">
    <source>
        <dbReference type="ARBA" id="ARBA00022729"/>
    </source>
</evidence>
<evidence type="ECO:0000313" key="9">
    <source>
        <dbReference type="EMBL" id="ORZ21969.1"/>
    </source>
</evidence>
<dbReference type="InterPro" id="IPR017046">
    <property type="entry name" value="Prenylcysteine_Oxase1"/>
</dbReference>
<gene>
    <name evidence="9" type="ORF">BCR41DRAFT_385363</name>
</gene>
<evidence type="ECO:0000256" key="1">
    <source>
        <dbReference type="ARBA" id="ARBA00001974"/>
    </source>
</evidence>
<protein>
    <submittedName>
        <fullName evidence="9">Prenylcysteine lyase-domain-containing protein</fullName>
    </submittedName>
</protein>
<dbReference type="InterPro" id="IPR036188">
    <property type="entry name" value="FAD/NAD-bd_sf"/>
</dbReference>
<feature type="domain" description="Prenylcysteine lyase" evidence="8">
    <location>
        <begin position="152"/>
        <end position="440"/>
    </location>
</feature>
<evidence type="ECO:0000256" key="5">
    <source>
        <dbReference type="ARBA" id="ARBA00022827"/>
    </source>
</evidence>
<dbReference type="AlphaFoldDB" id="A0A1Y2GUF1"/>
<dbReference type="GO" id="GO:0016829">
    <property type="term" value="F:lyase activity"/>
    <property type="evidence" value="ECO:0007669"/>
    <property type="project" value="UniProtKB-KW"/>
</dbReference>
<dbReference type="Gene3D" id="1.10.405.20">
    <property type="match status" value="1"/>
</dbReference>
<dbReference type="PANTHER" id="PTHR15944:SF0">
    <property type="entry name" value="PRENYLCYSTEINE LYASE DOMAIN-CONTAINING PROTEIN"/>
    <property type="match status" value="1"/>
</dbReference>
<comment type="caution">
    <text evidence="9">The sequence shown here is derived from an EMBL/GenBank/DDBJ whole genome shotgun (WGS) entry which is preliminary data.</text>
</comment>
<dbReference type="RefSeq" id="XP_021883220.1">
    <property type="nucleotide sequence ID" value="XM_022027661.1"/>
</dbReference>
<evidence type="ECO:0000256" key="2">
    <source>
        <dbReference type="ARBA" id="ARBA00009967"/>
    </source>
</evidence>
<keyword evidence="7" id="KW-0325">Glycoprotein</keyword>
<evidence type="ECO:0000256" key="7">
    <source>
        <dbReference type="ARBA" id="ARBA00023180"/>
    </source>
</evidence>
<keyword evidence="3" id="KW-0285">Flavoprotein</keyword>
<dbReference type="STRING" id="64571.A0A1Y2GUF1"/>
<dbReference type="GeneID" id="33569504"/>
<dbReference type="InParanoid" id="A0A1Y2GUF1"/>
<reference evidence="9 10" key="1">
    <citation type="submission" date="2016-07" db="EMBL/GenBank/DDBJ databases">
        <title>Pervasive Adenine N6-methylation of Active Genes in Fungi.</title>
        <authorList>
            <consortium name="DOE Joint Genome Institute"/>
            <person name="Mondo S.J."/>
            <person name="Dannebaum R.O."/>
            <person name="Kuo R.C."/>
            <person name="Labutti K."/>
            <person name="Haridas S."/>
            <person name="Kuo A."/>
            <person name="Salamov A."/>
            <person name="Ahrendt S.R."/>
            <person name="Lipzen A."/>
            <person name="Sullivan W."/>
            <person name="Andreopoulos W.B."/>
            <person name="Clum A."/>
            <person name="Lindquist E."/>
            <person name="Daum C."/>
            <person name="Ramamoorthy G.K."/>
            <person name="Gryganskyi A."/>
            <person name="Culley D."/>
            <person name="Magnuson J.K."/>
            <person name="James T.Y."/>
            <person name="O'Malley M.A."/>
            <person name="Stajich J.E."/>
            <person name="Spatafora J.W."/>
            <person name="Visel A."/>
            <person name="Grigoriev I.V."/>
        </authorList>
    </citation>
    <scope>NUCLEOTIDE SEQUENCE [LARGE SCALE GENOMIC DNA]</scope>
    <source>
        <strain evidence="9 10">NRRL 3116</strain>
    </source>
</reference>
<dbReference type="GO" id="GO:0030327">
    <property type="term" value="P:prenylated protein catabolic process"/>
    <property type="evidence" value="ECO:0007669"/>
    <property type="project" value="TreeGrafter"/>
</dbReference>
<name>A0A1Y2GUF1_9FUNG</name>
<organism evidence="9 10">
    <name type="scientific">Lobosporangium transversale</name>
    <dbReference type="NCBI Taxonomy" id="64571"/>
    <lineage>
        <taxon>Eukaryota</taxon>
        <taxon>Fungi</taxon>
        <taxon>Fungi incertae sedis</taxon>
        <taxon>Mucoromycota</taxon>
        <taxon>Mortierellomycotina</taxon>
        <taxon>Mortierellomycetes</taxon>
        <taxon>Mortierellales</taxon>
        <taxon>Mortierellaceae</taxon>
        <taxon>Lobosporangium</taxon>
    </lineage>
</organism>
<feature type="domain" description="Prenylcysteine lyase" evidence="8">
    <location>
        <begin position="476"/>
        <end position="521"/>
    </location>
</feature>
<keyword evidence="5" id="KW-0274">FAD</keyword>
<evidence type="ECO:0000256" key="6">
    <source>
        <dbReference type="ARBA" id="ARBA00023002"/>
    </source>
</evidence>
<keyword evidence="6" id="KW-0560">Oxidoreductase</keyword>
<sequence length="534" mass="60297">MRTDYLSKVSATVLAFLSPSSFRLSSGEASPKELVPIKTVAIIGSAGAGGSSTAYFLNKFLQPPQINRKHDHSITIFDQDDKIGGRCTVFRVSDYHPDRNGTVQKDKYIEVGASIFVKANYNLVDAAKQFGLKTEPLADEMMAIWDGKTILFEESRWKYWSVFKGFRRWGFSPFKLRVIILNTVNDLLEFYVSPETFDSISEFARRFKLDKLASIMSEQFLESSGISKQYATEVIEVATRVNYGSNLHEIHTLGAMVSMAANDALRVQGGNFQIFEGMVGHSKAHVRLSTKIARVRRTKPEYEGADTKFEVITASGQKQVFDIVVIAAPIQSTNIDFDLDLPPLPEVEYRTIYATFVRGHVNPAYFKVPPTKKLPAHILSTNSEDVEVTSISIQAKMSNGETVTKIFSPKPIQEEHLDRLYLNRTWVKSKIWKAYPKLHPLDLDNEDKDKKTSVDPFSEINTNNEQVILKKREEEKARASWGQIEIVPGVFYVNALEPLISTMETETIAGENVARLVRDRILGYCPVEKITKRM</sequence>
<keyword evidence="9" id="KW-0456">Lyase</keyword>
<evidence type="ECO:0000313" key="10">
    <source>
        <dbReference type="Proteomes" id="UP000193648"/>
    </source>
</evidence>